<reference evidence="2 3" key="1">
    <citation type="journal article" date="2019" name="Sci. Rep.">
        <title>Orb-weaving spider Araneus ventricosus genome elucidates the spidroin gene catalogue.</title>
        <authorList>
            <person name="Kono N."/>
            <person name="Nakamura H."/>
            <person name="Ohtoshi R."/>
            <person name="Moran D.A.P."/>
            <person name="Shinohara A."/>
            <person name="Yoshida Y."/>
            <person name="Fujiwara M."/>
            <person name="Mori M."/>
            <person name="Tomita M."/>
            <person name="Arakawa K."/>
        </authorList>
    </citation>
    <scope>NUCLEOTIDE SEQUENCE [LARGE SCALE GENOMIC DNA]</scope>
</reference>
<sequence length="120" mass="13249">MTRTTPELVTTYTNFRTTPVSFPPSCYQALHPFGLAGPGRGGDLQRPEGPLHRGLLPVRHLRLLHRSLAGTALHHPQSHSHVPTAAPHSHRDLRHHFHHHSQHGTQALEQCSSAEKAPGD</sequence>
<feature type="region of interest" description="Disordered" evidence="1">
    <location>
        <begin position="70"/>
        <end position="120"/>
    </location>
</feature>
<keyword evidence="3" id="KW-1185">Reference proteome</keyword>
<organism evidence="2 3">
    <name type="scientific">Araneus ventricosus</name>
    <name type="common">Orbweaver spider</name>
    <name type="synonym">Epeira ventricosa</name>
    <dbReference type="NCBI Taxonomy" id="182803"/>
    <lineage>
        <taxon>Eukaryota</taxon>
        <taxon>Metazoa</taxon>
        <taxon>Ecdysozoa</taxon>
        <taxon>Arthropoda</taxon>
        <taxon>Chelicerata</taxon>
        <taxon>Arachnida</taxon>
        <taxon>Araneae</taxon>
        <taxon>Araneomorphae</taxon>
        <taxon>Entelegynae</taxon>
        <taxon>Araneoidea</taxon>
        <taxon>Araneidae</taxon>
        <taxon>Araneus</taxon>
    </lineage>
</organism>
<feature type="compositionally biased region" description="Polar residues" evidence="1">
    <location>
        <begin position="104"/>
        <end position="113"/>
    </location>
</feature>
<feature type="compositionally biased region" description="Basic residues" evidence="1">
    <location>
        <begin position="91"/>
        <end position="102"/>
    </location>
</feature>
<comment type="caution">
    <text evidence="2">The sequence shown here is derived from an EMBL/GenBank/DDBJ whole genome shotgun (WGS) entry which is preliminary data.</text>
</comment>
<evidence type="ECO:0000313" key="2">
    <source>
        <dbReference type="EMBL" id="GBL93294.1"/>
    </source>
</evidence>
<proteinExistence type="predicted"/>
<evidence type="ECO:0000313" key="3">
    <source>
        <dbReference type="Proteomes" id="UP000499080"/>
    </source>
</evidence>
<evidence type="ECO:0000256" key="1">
    <source>
        <dbReference type="SAM" id="MobiDB-lite"/>
    </source>
</evidence>
<dbReference type="Proteomes" id="UP000499080">
    <property type="component" value="Unassembled WGS sequence"/>
</dbReference>
<gene>
    <name evidence="2" type="ORF">AVEN_219442_1</name>
</gene>
<dbReference type="AlphaFoldDB" id="A0A4Y2BQ34"/>
<accession>A0A4Y2BQ34</accession>
<protein>
    <submittedName>
        <fullName evidence="2">Uncharacterized protein</fullName>
    </submittedName>
</protein>
<dbReference type="EMBL" id="BGPR01000093">
    <property type="protein sequence ID" value="GBL93294.1"/>
    <property type="molecule type" value="Genomic_DNA"/>
</dbReference>
<name>A0A4Y2BQ34_ARAVE</name>